<reference evidence="1 2" key="1">
    <citation type="submission" date="2023-06" db="EMBL/GenBank/DDBJ databases">
        <title>Parasedimentitalea psychrophila sp. nov., a psychrophilic bacterium isolated from deep-sea sediment.</title>
        <authorList>
            <person name="Li A."/>
        </authorList>
    </citation>
    <scope>NUCLEOTIDE SEQUENCE [LARGE SCALE GENOMIC DNA]</scope>
    <source>
        <strain evidence="1 2">QS115</strain>
    </source>
</reference>
<evidence type="ECO:0000313" key="1">
    <source>
        <dbReference type="EMBL" id="WIY25140.1"/>
    </source>
</evidence>
<gene>
    <name evidence="1" type="ORF">QPJ95_22055</name>
</gene>
<proteinExistence type="predicted"/>
<dbReference type="Proteomes" id="UP001238334">
    <property type="component" value="Chromosome"/>
</dbReference>
<dbReference type="EMBL" id="CP127247">
    <property type="protein sequence ID" value="WIY25140.1"/>
    <property type="molecule type" value="Genomic_DNA"/>
</dbReference>
<dbReference type="AlphaFoldDB" id="A0A9Y2P6W3"/>
<name>A0A9Y2P6W3_9RHOB</name>
<evidence type="ECO:0000313" key="2">
    <source>
        <dbReference type="Proteomes" id="UP001238334"/>
    </source>
</evidence>
<dbReference type="RefSeq" id="WP_270920127.1">
    <property type="nucleotide sequence ID" value="NZ_CP127247.1"/>
</dbReference>
<accession>A0A9Y2P6W3</accession>
<organism evidence="1 2">
    <name type="scientific">Parasedimentitalea psychrophila</name>
    <dbReference type="NCBI Taxonomy" id="2997337"/>
    <lineage>
        <taxon>Bacteria</taxon>
        <taxon>Pseudomonadati</taxon>
        <taxon>Pseudomonadota</taxon>
        <taxon>Alphaproteobacteria</taxon>
        <taxon>Rhodobacterales</taxon>
        <taxon>Paracoccaceae</taxon>
        <taxon>Parasedimentitalea</taxon>
    </lineage>
</organism>
<protein>
    <submittedName>
        <fullName evidence="1">Uncharacterized protein</fullName>
    </submittedName>
</protein>
<keyword evidence="2" id="KW-1185">Reference proteome</keyword>
<sequence>MTSKPHDMKTIDQILSLPDSGEFLMEVHDKHESLIKSMDDFVETNSKEATGSFTIKLNYKLDRAGMFQIAAKCDAKEPQKPAATAVAWQGGEGRITPANPAQLKMEIRDVSPGETELRTAG</sequence>
<dbReference type="KEGG" id="ppso:QPJ95_22055"/>